<organism evidence="1 2">
    <name type="scientific">Caenorhabditis auriculariae</name>
    <dbReference type="NCBI Taxonomy" id="2777116"/>
    <lineage>
        <taxon>Eukaryota</taxon>
        <taxon>Metazoa</taxon>
        <taxon>Ecdysozoa</taxon>
        <taxon>Nematoda</taxon>
        <taxon>Chromadorea</taxon>
        <taxon>Rhabditida</taxon>
        <taxon>Rhabditina</taxon>
        <taxon>Rhabditomorpha</taxon>
        <taxon>Rhabditoidea</taxon>
        <taxon>Rhabditidae</taxon>
        <taxon>Peloderinae</taxon>
        <taxon>Caenorhabditis</taxon>
    </lineage>
</organism>
<keyword evidence="2" id="KW-1185">Reference proteome</keyword>
<comment type="caution">
    <text evidence="1">The sequence shown here is derived from an EMBL/GenBank/DDBJ whole genome shotgun (WGS) entry which is preliminary data.</text>
</comment>
<dbReference type="EMBL" id="CAJGYM010000297">
    <property type="protein sequence ID" value="CAD6200290.1"/>
    <property type="molecule type" value="Genomic_DNA"/>
</dbReference>
<accession>A0A8S1HYM2</accession>
<gene>
    <name evidence="1" type="ORF">CAUJ_LOCUS16187</name>
</gene>
<proteinExistence type="predicted"/>
<evidence type="ECO:0000313" key="1">
    <source>
        <dbReference type="EMBL" id="CAD6200290.1"/>
    </source>
</evidence>
<dbReference type="Proteomes" id="UP000835052">
    <property type="component" value="Unassembled WGS sequence"/>
</dbReference>
<dbReference type="AlphaFoldDB" id="A0A8S1HYM2"/>
<sequence length="119" mass="14310">MKPCFSEPNQYLLSFVRAYGRRYIIHPVTFKSNKSLTDYKIDYVRLDDSRTLEYSDEFPPGCSRQSTFMSSDRHVWFLFRCDWYTYKVYELRTFLLLSDDGKRILRTNFTLSKLSIEAL</sequence>
<evidence type="ECO:0000313" key="2">
    <source>
        <dbReference type="Proteomes" id="UP000835052"/>
    </source>
</evidence>
<reference evidence="1" key="1">
    <citation type="submission" date="2020-10" db="EMBL/GenBank/DDBJ databases">
        <authorList>
            <person name="Kikuchi T."/>
        </authorList>
    </citation>
    <scope>NUCLEOTIDE SEQUENCE</scope>
    <source>
        <strain evidence="1">NKZ352</strain>
    </source>
</reference>
<protein>
    <submittedName>
        <fullName evidence="1">Uncharacterized protein</fullName>
    </submittedName>
</protein>
<name>A0A8S1HYM2_9PELO</name>